<organism evidence="4 5">
    <name type="scientific">Streptomyces graminofaciens</name>
    <dbReference type="NCBI Taxonomy" id="68212"/>
    <lineage>
        <taxon>Bacteria</taxon>
        <taxon>Bacillati</taxon>
        <taxon>Actinomycetota</taxon>
        <taxon>Actinomycetes</taxon>
        <taxon>Kitasatosporales</taxon>
        <taxon>Streptomycetaceae</taxon>
        <taxon>Streptomyces</taxon>
    </lineage>
</organism>
<dbReference type="Gene3D" id="3.40.50.150">
    <property type="entry name" value="Vaccinia Virus protein VP39"/>
    <property type="match status" value="1"/>
</dbReference>
<dbReference type="InterPro" id="IPR020084">
    <property type="entry name" value="NUDIX_hydrolase_CS"/>
</dbReference>
<feature type="domain" description="Nudix hydrolase" evidence="3">
    <location>
        <begin position="202"/>
        <end position="335"/>
    </location>
</feature>
<dbReference type="SUPFAM" id="SSF53335">
    <property type="entry name" value="S-adenosyl-L-methionine-dependent methyltransferases"/>
    <property type="match status" value="1"/>
</dbReference>
<dbReference type="RefSeq" id="WP_286258814.1">
    <property type="nucleotide sequence ID" value="NZ_AP018448.1"/>
</dbReference>
<accession>A0ABN5VYP4</accession>
<evidence type="ECO:0000313" key="5">
    <source>
        <dbReference type="Proteomes" id="UP001321542"/>
    </source>
</evidence>
<dbReference type="SUPFAM" id="SSF55811">
    <property type="entry name" value="Nudix"/>
    <property type="match status" value="1"/>
</dbReference>
<protein>
    <recommendedName>
        <fullName evidence="3">Nudix hydrolase domain-containing protein</fullName>
    </recommendedName>
</protein>
<name>A0ABN5VYP4_9ACTN</name>
<evidence type="ECO:0000259" key="3">
    <source>
        <dbReference type="PROSITE" id="PS51462"/>
    </source>
</evidence>
<dbReference type="Pfam" id="PF08241">
    <property type="entry name" value="Methyltransf_11"/>
    <property type="match status" value="1"/>
</dbReference>
<dbReference type="Gene3D" id="3.90.79.10">
    <property type="entry name" value="Nucleoside Triphosphate Pyrophosphohydrolase"/>
    <property type="match status" value="1"/>
</dbReference>
<dbReference type="PANTHER" id="PTHR43046">
    <property type="entry name" value="GDP-MANNOSE MANNOSYL HYDROLASE"/>
    <property type="match status" value="1"/>
</dbReference>
<reference evidence="4 5" key="2">
    <citation type="journal article" date="2023" name="ChemBioChem">
        <title>Acyltransferase Domain Exchange between Two Independent Type I Polyketide Synthases in the Same Producer Strain of Macrolide Antibiotics.</title>
        <authorList>
            <person name="Kudo F."/>
            <person name="Kishikawa K."/>
            <person name="Tsuboi K."/>
            <person name="Kido T."/>
            <person name="Usui T."/>
            <person name="Hashimoto J."/>
            <person name="Shin-Ya K."/>
            <person name="Miyanaga A."/>
            <person name="Eguchi T."/>
        </authorList>
    </citation>
    <scope>NUCLEOTIDE SEQUENCE [LARGE SCALE GENOMIC DNA]</scope>
    <source>
        <strain evidence="4 5">A-8890</strain>
    </source>
</reference>
<dbReference type="PROSITE" id="PS51462">
    <property type="entry name" value="NUDIX"/>
    <property type="match status" value="1"/>
</dbReference>
<dbReference type="InterPro" id="IPR013216">
    <property type="entry name" value="Methyltransf_11"/>
</dbReference>
<dbReference type="CDD" id="cd02440">
    <property type="entry name" value="AdoMet_MTases"/>
    <property type="match status" value="1"/>
</dbReference>
<keyword evidence="5" id="KW-1185">Reference proteome</keyword>
<dbReference type="Pfam" id="PF00293">
    <property type="entry name" value="NUDIX"/>
    <property type="match status" value="1"/>
</dbReference>
<comment type="cofactor">
    <cofactor evidence="1">
        <name>Mg(2+)</name>
        <dbReference type="ChEBI" id="CHEBI:18420"/>
    </cofactor>
</comment>
<dbReference type="PANTHER" id="PTHR43046:SF14">
    <property type="entry name" value="MUTT_NUDIX FAMILY PROTEIN"/>
    <property type="match status" value="1"/>
</dbReference>
<dbReference type="InterPro" id="IPR029063">
    <property type="entry name" value="SAM-dependent_MTases_sf"/>
</dbReference>
<evidence type="ECO:0000313" key="4">
    <source>
        <dbReference type="EMBL" id="BBC38331.1"/>
    </source>
</evidence>
<proteinExistence type="predicted"/>
<sequence>MPYTTPEQWDAYYRSGQTFRRLGDTERRLLAEHAPAPESGLALDVGCGLGELARHLAGSGYRVDAVDYAPAAVDLAQRAGDGDEDITYRVFDIEQDSLDDLPHPTYDLITFRLGWAFVRDRTRVMNRLRERLRPGAALCVITPVAPAPPEKPGIILDDEEIGLLCAGWAVAERHDADGLAFVVLRGPVPASVECGGKGRRPSPHALTGAGVVVTDLAGRILLGWSARRAVWELPGGKNDADEDFVDAAVRELQEETGLKADPADARLLALLMDSVHGIPRMTAAVRVTGHTGEPSVTEPELVRRWEWHEITDLPTLAQPLFTPSAHVINTVWPGLLPGLPPVHRYPVASAPMRG</sequence>
<dbReference type="Proteomes" id="UP001321542">
    <property type="component" value="Chromosome"/>
</dbReference>
<evidence type="ECO:0000256" key="2">
    <source>
        <dbReference type="ARBA" id="ARBA00022801"/>
    </source>
</evidence>
<dbReference type="EMBL" id="AP018448">
    <property type="protein sequence ID" value="BBC38331.1"/>
    <property type="molecule type" value="Genomic_DNA"/>
</dbReference>
<keyword evidence="2" id="KW-0378">Hydrolase</keyword>
<reference evidence="4 5" key="1">
    <citation type="journal article" date="2010" name="ChemBioChem">
        <title>Cloning and characterization of the biosynthetic gene cluster of 16-membered macrolide antibiotic FD-891: involvement of a dual functional cytochrome P450 monooxygenase catalyzing epoxidation and hydroxylation.</title>
        <authorList>
            <person name="Kudo F."/>
            <person name="Motegi A."/>
            <person name="Mizoue K."/>
            <person name="Eguchi T."/>
        </authorList>
    </citation>
    <scope>NUCLEOTIDE SEQUENCE [LARGE SCALE GENOMIC DNA]</scope>
    <source>
        <strain evidence="4 5">A-8890</strain>
    </source>
</reference>
<evidence type="ECO:0000256" key="1">
    <source>
        <dbReference type="ARBA" id="ARBA00001946"/>
    </source>
</evidence>
<dbReference type="InterPro" id="IPR000086">
    <property type="entry name" value="NUDIX_hydrolase_dom"/>
</dbReference>
<dbReference type="PROSITE" id="PS00893">
    <property type="entry name" value="NUDIX_BOX"/>
    <property type="match status" value="1"/>
</dbReference>
<dbReference type="CDD" id="cd04678">
    <property type="entry name" value="NUDIX_MTH2_Nudt15"/>
    <property type="match status" value="1"/>
</dbReference>
<gene>
    <name evidence="4" type="ORF">SGFS_096250</name>
</gene>
<dbReference type="InterPro" id="IPR015797">
    <property type="entry name" value="NUDIX_hydrolase-like_dom_sf"/>
</dbReference>